<comment type="caution">
    <text evidence="2">The sequence shown here is derived from an EMBL/GenBank/DDBJ whole genome shotgun (WGS) entry which is preliminary data.</text>
</comment>
<dbReference type="EMBL" id="JAOB01000047">
    <property type="protein sequence ID" value="EUA33428.1"/>
    <property type="molecule type" value="Genomic_DNA"/>
</dbReference>
<evidence type="ECO:0000313" key="2">
    <source>
        <dbReference type="EMBL" id="EUA33428.1"/>
    </source>
</evidence>
<reference evidence="2" key="1">
    <citation type="submission" date="2014-01" db="EMBL/GenBank/DDBJ databases">
        <authorList>
            <person name="Brown-Elliot B."/>
            <person name="Wallace R."/>
            <person name="Lenaerts A."/>
            <person name="Ordway D."/>
            <person name="DeGroote M.A."/>
            <person name="Parker T."/>
            <person name="Sizemore C."/>
            <person name="Tallon L.J."/>
            <person name="Sadzewicz L.K."/>
            <person name="Sengamalay N."/>
            <person name="Fraser C.M."/>
            <person name="Hine E."/>
            <person name="Shefchek K.A."/>
            <person name="Das S.P."/>
            <person name="Tettelin H."/>
        </authorList>
    </citation>
    <scope>NUCLEOTIDE SEQUENCE [LARGE SCALE GENOMIC DNA]</scope>
    <source>
        <strain evidence="2">4042</strain>
    </source>
</reference>
<organism evidence="2">
    <name type="scientific">Mycobacterium xenopi 4042</name>
    <dbReference type="NCBI Taxonomy" id="1299334"/>
    <lineage>
        <taxon>Bacteria</taxon>
        <taxon>Bacillati</taxon>
        <taxon>Actinomycetota</taxon>
        <taxon>Actinomycetes</taxon>
        <taxon>Mycobacteriales</taxon>
        <taxon>Mycobacteriaceae</taxon>
        <taxon>Mycobacterium</taxon>
    </lineage>
</organism>
<accession>X8AQW5</accession>
<feature type="region of interest" description="Disordered" evidence="1">
    <location>
        <begin position="1"/>
        <end position="68"/>
    </location>
</feature>
<evidence type="ECO:0000256" key="1">
    <source>
        <dbReference type="SAM" id="MobiDB-lite"/>
    </source>
</evidence>
<protein>
    <submittedName>
        <fullName evidence="2">Uncharacterized protein</fullName>
    </submittedName>
</protein>
<dbReference type="PATRIC" id="fig|1299334.3.peg.5216"/>
<sequence length="68" mass="8083">MGEDQNHPHRRFDPRLRAQPQARSTGGWQTRKRADGRTEWIPPPDLDYGQPRVNMFHHPEELLRDDDP</sequence>
<name>X8AQW5_MYCXE</name>
<feature type="compositionally biased region" description="Basic and acidic residues" evidence="1">
    <location>
        <begin position="1"/>
        <end position="16"/>
    </location>
</feature>
<proteinExistence type="predicted"/>
<dbReference type="AlphaFoldDB" id="X8AQW5"/>
<gene>
    <name evidence="2" type="ORF">I553_7839</name>
</gene>